<feature type="domain" description="HTH iclR-type" evidence="4">
    <location>
        <begin position="7"/>
        <end position="67"/>
    </location>
</feature>
<protein>
    <recommendedName>
        <fullName evidence="8">IclR family transcriptional regulator</fullName>
    </recommendedName>
</protein>
<dbReference type="RefSeq" id="WP_188510518.1">
    <property type="nucleotide sequence ID" value="NZ_BMGB01000001.1"/>
</dbReference>
<dbReference type="InterPro" id="IPR005471">
    <property type="entry name" value="Tscrpt_reg_IclR_N"/>
</dbReference>
<gene>
    <name evidence="6" type="ORF">GCM10010979_20560</name>
</gene>
<accession>A0A916WKB7</accession>
<evidence type="ECO:0000256" key="1">
    <source>
        <dbReference type="ARBA" id="ARBA00023015"/>
    </source>
</evidence>
<dbReference type="PROSITE" id="PS51077">
    <property type="entry name" value="HTH_ICLR"/>
    <property type="match status" value="1"/>
</dbReference>
<dbReference type="InterPro" id="IPR029016">
    <property type="entry name" value="GAF-like_dom_sf"/>
</dbReference>
<comment type="caution">
    <text evidence="6">The sequence shown here is derived from an EMBL/GenBank/DDBJ whole genome shotgun (WGS) entry which is preliminary data.</text>
</comment>
<evidence type="ECO:0000256" key="3">
    <source>
        <dbReference type="ARBA" id="ARBA00023163"/>
    </source>
</evidence>
<dbReference type="Gene3D" id="1.10.10.10">
    <property type="entry name" value="Winged helix-like DNA-binding domain superfamily/Winged helix DNA-binding domain"/>
    <property type="match status" value="1"/>
</dbReference>
<evidence type="ECO:0008006" key="8">
    <source>
        <dbReference type="Google" id="ProtNLM"/>
    </source>
</evidence>
<dbReference type="PANTHER" id="PTHR30136">
    <property type="entry name" value="HELIX-TURN-HELIX TRANSCRIPTIONAL REGULATOR, ICLR FAMILY"/>
    <property type="match status" value="1"/>
</dbReference>
<evidence type="ECO:0000313" key="7">
    <source>
        <dbReference type="Proteomes" id="UP000606922"/>
    </source>
</evidence>
<dbReference type="InterPro" id="IPR036390">
    <property type="entry name" value="WH_DNA-bd_sf"/>
</dbReference>
<dbReference type="PANTHER" id="PTHR30136:SF24">
    <property type="entry name" value="HTH-TYPE TRANSCRIPTIONAL REPRESSOR ALLR"/>
    <property type="match status" value="1"/>
</dbReference>
<reference evidence="6" key="2">
    <citation type="submission" date="2020-09" db="EMBL/GenBank/DDBJ databases">
        <authorList>
            <person name="Sun Q."/>
            <person name="Zhou Y."/>
        </authorList>
    </citation>
    <scope>NUCLEOTIDE SEQUENCE</scope>
    <source>
        <strain evidence="6">CGMCC 1.12813</strain>
    </source>
</reference>
<keyword evidence="3" id="KW-0804">Transcription</keyword>
<dbReference type="SMART" id="SM00346">
    <property type="entry name" value="HTH_ICLR"/>
    <property type="match status" value="1"/>
</dbReference>
<dbReference type="PROSITE" id="PS51078">
    <property type="entry name" value="ICLR_ED"/>
    <property type="match status" value="1"/>
</dbReference>
<dbReference type="InterPro" id="IPR050707">
    <property type="entry name" value="HTH_MetabolicPath_Reg"/>
</dbReference>
<dbReference type="GO" id="GO:0045892">
    <property type="term" value="P:negative regulation of DNA-templated transcription"/>
    <property type="evidence" value="ECO:0007669"/>
    <property type="project" value="TreeGrafter"/>
</dbReference>
<organism evidence="6 7">
    <name type="scientific">Conyzicola nivalis</name>
    <dbReference type="NCBI Taxonomy" id="1477021"/>
    <lineage>
        <taxon>Bacteria</taxon>
        <taxon>Bacillati</taxon>
        <taxon>Actinomycetota</taxon>
        <taxon>Actinomycetes</taxon>
        <taxon>Micrococcales</taxon>
        <taxon>Microbacteriaceae</taxon>
        <taxon>Conyzicola</taxon>
    </lineage>
</organism>
<name>A0A916WKB7_9MICO</name>
<dbReference type="Gene3D" id="3.30.450.40">
    <property type="match status" value="1"/>
</dbReference>
<dbReference type="Pfam" id="PF09339">
    <property type="entry name" value="HTH_IclR"/>
    <property type="match status" value="1"/>
</dbReference>
<dbReference type="InterPro" id="IPR036388">
    <property type="entry name" value="WH-like_DNA-bd_sf"/>
</dbReference>
<keyword evidence="2" id="KW-0238">DNA-binding</keyword>
<dbReference type="GO" id="GO:0003700">
    <property type="term" value="F:DNA-binding transcription factor activity"/>
    <property type="evidence" value="ECO:0007669"/>
    <property type="project" value="TreeGrafter"/>
</dbReference>
<dbReference type="GO" id="GO:0003677">
    <property type="term" value="F:DNA binding"/>
    <property type="evidence" value="ECO:0007669"/>
    <property type="project" value="UniProtKB-KW"/>
</dbReference>
<dbReference type="Proteomes" id="UP000606922">
    <property type="component" value="Unassembled WGS sequence"/>
</dbReference>
<dbReference type="EMBL" id="BMGB01000001">
    <property type="protein sequence ID" value="GGB05758.1"/>
    <property type="molecule type" value="Genomic_DNA"/>
</dbReference>
<dbReference type="SUPFAM" id="SSF46785">
    <property type="entry name" value="Winged helix' DNA-binding domain"/>
    <property type="match status" value="1"/>
</dbReference>
<sequence length="183" mass="19675">MPADDPVGVLDRITVIFEILGDDDRGMGVTELAQRAGLPKSTVSRLVSGLVSRHYLERDGTTIRLGLRLFELGQLAETPQKLRRAALPIMSVLRNDTGSTVELTIRDGSEMVLIAIVRGKATQVARRVGDRTPAVHALPSQLSEQIRSPGIEAAVSLHSPAGEVDQVERDAIVAAARAIERGL</sequence>
<evidence type="ECO:0000259" key="4">
    <source>
        <dbReference type="PROSITE" id="PS51077"/>
    </source>
</evidence>
<keyword evidence="7" id="KW-1185">Reference proteome</keyword>
<proteinExistence type="predicted"/>
<keyword evidence="1" id="KW-0805">Transcription regulation</keyword>
<dbReference type="AlphaFoldDB" id="A0A916WKB7"/>
<reference evidence="6" key="1">
    <citation type="journal article" date="2014" name="Int. J. Syst. Evol. Microbiol.">
        <title>Complete genome sequence of Corynebacterium casei LMG S-19264T (=DSM 44701T), isolated from a smear-ripened cheese.</title>
        <authorList>
            <consortium name="US DOE Joint Genome Institute (JGI-PGF)"/>
            <person name="Walter F."/>
            <person name="Albersmeier A."/>
            <person name="Kalinowski J."/>
            <person name="Ruckert C."/>
        </authorList>
    </citation>
    <scope>NUCLEOTIDE SEQUENCE</scope>
    <source>
        <strain evidence="6">CGMCC 1.12813</strain>
    </source>
</reference>
<evidence type="ECO:0000259" key="5">
    <source>
        <dbReference type="PROSITE" id="PS51078"/>
    </source>
</evidence>
<evidence type="ECO:0000256" key="2">
    <source>
        <dbReference type="ARBA" id="ARBA00023125"/>
    </source>
</evidence>
<dbReference type="InterPro" id="IPR014757">
    <property type="entry name" value="Tscrpt_reg_IclR_C"/>
</dbReference>
<evidence type="ECO:0000313" key="6">
    <source>
        <dbReference type="EMBL" id="GGB05758.1"/>
    </source>
</evidence>
<feature type="domain" description="IclR-ED" evidence="5">
    <location>
        <begin position="68"/>
        <end position="183"/>
    </location>
</feature>
<dbReference type="SUPFAM" id="SSF55781">
    <property type="entry name" value="GAF domain-like"/>
    <property type="match status" value="1"/>
</dbReference>